<dbReference type="CDD" id="cd00448">
    <property type="entry name" value="YjgF_YER057c_UK114_family"/>
    <property type="match status" value="1"/>
</dbReference>
<dbReference type="InterPro" id="IPR035959">
    <property type="entry name" value="RutC-like_sf"/>
</dbReference>
<reference evidence="2 3" key="1">
    <citation type="submission" date="2018-03" db="EMBL/GenBank/DDBJ databases">
        <title>Characteristics and genome of n-alkane degrading marine bacteria Gordonia iterans isolated from crude oil contaminated in Tae-an, South Korea.</title>
        <authorList>
            <person name="Lee S.-S."/>
            <person name="Kim H."/>
        </authorList>
    </citation>
    <scope>NUCLEOTIDE SEQUENCE [LARGE SCALE GENOMIC DNA]</scope>
    <source>
        <strain evidence="2 3">Co17</strain>
    </source>
</reference>
<comment type="similarity">
    <text evidence="1">Belongs to the RutC family.</text>
</comment>
<dbReference type="KEGG" id="git:C6V83_17320"/>
<evidence type="ECO:0008006" key="4">
    <source>
        <dbReference type="Google" id="ProtNLM"/>
    </source>
</evidence>
<dbReference type="AlphaFoldDB" id="A0A2S0KKY5"/>
<evidence type="ECO:0000256" key="1">
    <source>
        <dbReference type="ARBA" id="ARBA00010552"/>
    </source>
</evidence>
<dbReference type="PANTHER" id="PTHR11803:SF58">
    <property type="entry name" value="PROTEIN HMF1-RELATED"/>
    <property type="match status" value="1"/>
</dbReference>
<name>A0A2S0KKY5_9ACTN</name>
<dbReference type="PANTHER" id="PTHR11803">
    <property type="entry name" value="2-IMINOBUTANOATE/2-IMINOPROPANOATE DEAMINASE RIDA"/>
    <property type="match status" value="1"/>
</dbReference>
<dbReference type="Gene3D" id="3.30.1330.40">
    <property type="entry name" value="RutC-like"/>
    <property type="match status" value="1"/>
</dbReference>
<evidence type="ECO:0000313" key="2">
    <source>
        <dbReference type="EMBL" id="AVM02347.1"/>
    </source>
</evidence>
<dbReference type="OrthoDB" id="9803101at2"/>
<dbReference type="InterPro" id="IPR006175">
    <property type="entry name" value="YjgF/YER057c/UK114"/>
</dbReference>
<accession>A0A2S0KKY5</accession>
<dbReference type="GO" id="GO:0019239">
    <property type="term" value="F:deaminase activity"/>
    <property type="evidence" value="ECO:0007669"/>
    <property type="project" value="TreeGrafter"/>
</dbReference>
<protein>
    <recommendedName>
        <fullName evidence="4">RidA family protein</fullName>
    </recommendedName>
</protein>
<dbReference type="GO" id="GO:0005829">
    <property type="term" value="C:cytosol"/>
    <property type="evidence" value="ECO:0007669"/>
    <property type="project" value="TreeGrafter"/>
</dbReference>
<proteinExistence type="inferred from homology"/>
<dbReference type="Proteomes" id="UP000239814">
    <property type="component" value="Chromosome"/>
</dbReference>
<dbReference type="Pfam" id="PF01042">
    <property type="entry name" value="Ribonuc_L-PSP"/>
    <property type="match status" value="1"/>
</dbReference>
<gene>
    <name evidence="2" type="ORF">C6V83_17320</name>
</gene>
<dbReference type="EMBL" id="CP027433">
    <property type="protein sequence ID" value="AVM02347.1"/>
    <property type="molecule type" value="Genomic_DNA"/>
</dbReference>
<evidence type="ECO:0000313" key="3">
    <source>
        <dbReference type="Proteomes" id="UP000239814"/>
    </source>
</evidence>
<keyword evidence="3" id="KW-1185">Reference proteome</keyword>
<dbReference type="SUPFAM" id="SSF55298">
    <property type="entry name" value="YjgF-like"/>
    <property type="match status" value="1"/>
</dbReference>
<sequence length="124" mass="12575">MRAPALHDGGFVHGAVVPGGSTLFTAGISPLDSAGGIVGPGEATVQTRRCLDCLAEVLVAAGSAPAQVVKLTVYVATADPALLGRVWQTVDAWFADTPPAIVLGVTALPYPEQLVEIEAIATAE</sequence>
<organism evidence="2 3">
    <name type="scientific">Gordonia iterans</name>
    <dbReference type="NCBI Taxonomy" id="1004901"/>
    <lineage>
        <taxon>Bacteria</taxon>
        <taxon>Bacillati</taxon>
        <taxon>Actinomycetota</taxon>
        <taxon>Actinomycetes</taxon>
        <taxon>Mycobacteriales</taxon>
        <taxon>Gordoniaceae</taxon>
        <taxon>Gordonia</taxon>
    </lineage>
</organism>